<evidence type="ECO:0000313" key="2">
    <source>
        <dbReference type="Proteomes" id="UP001055072"/>
    </source>
</evidence>
<name>A0ACB8U5L8_9APHY</name>
<protein>
    <submittedName>
        <fullName evidence="1">Uncharacterized protein</fullName>
    </submittedName>
</protein>
<comment type="caution">
    <text evidence="1">The sequence shown here is derived from an EMBL/GenBank/DDBJ whole genome shotgun (WGS) entry which is preliminary data.</text>
</comment>
<organism evidence="1 2">
    <name type="scientific">Irpex rosettiformis</name>
    <dbReference type="NCBI Taxonomy" id="378272"/>
    <lineage>
        <taxon>Eukaryota</taxon>
        <taxon>Fungi</taxon>
        <taxon>Dikarya</taxon>
        <taxon>Basidiomycota</taxon>
        <taxon>Agaricomycotina</taxon>
        <taxon>Agaricomycetes</taxon>
        <taxon>Polyporales</taxon>
        <taxon>Irpicaceae</taxon>
        <taxon>Irpex</taxon>
    </lineage>
</organism>
<accession>A0ACB8U5L8</accession>
<sequence length="899" mass="102252">MSGIYYGPILPNEFIDKFMPVTNLHALEKFGELSKKVKFTFPIRTEWRAPERTFRVRDAFKSAIREYEVSPEFKFFVLAEDLENSLDNLTESPSRPDGCFEDFPRASAQIAHFHDTRHIRHNTHADEPREENRRAITDDMRAFNWHTCGLTVTFTRSSTEDPFYTRPEIENAIGSLSTVDISSRGTKRRKCVPFERPGKDHGTVRDRLLLYASKVFSHQHRVHLIQLLIYGRRARFLLWDHSGAIVSDEFDYTQDSALLAKFIFYYNYMSDSARGLDSTASLASVDERIQFEAAVKQFLANMDNPEHPQRRLPHAADALNPRCPVYKITIKDDHTKELVKVLVQHPFSHAYIAIGRGTRGYLAFHLGMEKLKFLKDTWRVFHDSLTPERTIYRDLEAAGITEIPRVLCGGDVLDNKELGRTQCSKRATELKLAGGHGIPLRDFQQHRLLEDIAYPVTSALNSKEYVHIFFDCFETLALARKRCNILHRDVSIRSIMLMLQENGNAVGILADWDYSSKVGCTGHSHQNYRPGTWQFMSIATLEDPEKGHDVLDDYESVFWSLLYGAMHFIKQLRCEICMDIFNYQGDVELANGTTVIIGGVSKRDALRGIRRKLTFVSAPLTYLVHDMAGVWMEYYALKDEVGLLSYQCHNQQPQKDFSQDLALRIGIPPPPSESESDDITSLSAKFDRMKEVLFNPVYWLNKLFSVYHREDWPAENDVSPVDFYPQEMLDDETLACLLELQDGYMSGEEMKDAQEQESSKSMDRVEGIDASCGHPVDTEERKPELYRDKNVLQPSVQGSATCAQPTTSRQYFSASDALPSLISQESAAYSDASPTVGTKRSLSGSVTSGDEVPPSKKLQISPGYGSPSKGGLIYTAEEESTSRGRATLSKDSRNERERQ</sequence>
<evidence type="ECO:0000313" key="1">
    <source>
        <dbReference type="EMBL" id="KAI0089506.1"/>
    </source>
</evidence>
<proteinExistence type="predicted"/>
<dbReference type="Proteomes" id="UP001055072">
    <property type="component" value="Unassembled WGS sequence"/>
</dbReference>
<dbReference type="EMBL" id="MU274910">
    <property type="protein sequence ID" value="KAI0089506.1"/>
    <property type="molecule type" value="Genomic_DNA"/>
</dbReference>
<reference evidence="1" key="1">
    <citation type="journal article" date="2021" name="Environ. Microbiol.">
        <title>Gene family expansions and transcriptome signatures uncover fungal adaptations to wood decay.</title>
        <authorList>
            <person name="Hage H."/>
            <person name="Miyauchi S."/>
            <person name="Viragh M."/>
            <person name="Drula E."/>
            <person name="Min B."/>
            <person name="Chaduli D."/>
            <person name="Navarro D."/>
            <person name="Favel A."/>
            <person name="Norest M."/>
            <person name="Lesage-Meessen L."/>
            <person name="Balint B."/>
            <person name="Merenyi Z."/>
            <person name="de Eugenio L."/>
            <person name="Morin E."/>
            <person name="Martinez A.T."/>
            <person name="Baldrian P."/>
            <person name="Stursova M."/>
            <person name="Martinez M.J."/>
            <person name="Novotny C."/>
            <person name="Magnuson J.K."/>
            <person name="Spatafora J.W."/>
            <person name="Maurice S."/>
            <person name="Pangilinan J."/>
            <person name="Andreopoulos W."/>
            <person name="LaButti K."/>
            <person name="Hundley H."/>
            <person name="Na H."/>
            <person name="Kuo A."/>
            <person name="Barry K."/>
            <person name="Lipzen A."/>
            <person name="Henrissat B."/>
            <person name="Riley R."/>
            <person name="Ahrendt S."/>
            <person name="Nagy L.G."/>
            <person name="Grigoriev I.V."/>
            <person name="Martin F."/>
            <person name="Rosso M.N."/>
        </authorList>
    </citation>
    <scope>NUCLEOTIDE SEQUENCE</scope>
    <source>
        <strain evidence="1">CBS 384.51</strain>
    </source>
</reference>
<gene>
    <name evidence="1" type="ORF">BDY19DRAFT_107486</name>
</gene>
<keyword evidence="2" id="KW-1185">Reference proteome</keyword>